<dbReference type="EMBL" id="CCKQ01000788">
    <property type="protein sequence ID" value="CDW71885.1"/>
    <property type="molecule type" value="Genomic_DNA"/>
</dbReference>
<dbReference type="InParanoid" id="A0A077ZRB9"/>
<protein>
    <submittedName>
        <fullName evidence="2">Uncharacterized protein</fullName>
    </submittedName>
</protein>
<reference evidence="2 3" key="1">
    <citation type="submission" date="2014-06" db="EMBL/GenBank/DDBJ databases">
        <authorList>
            <person name="Swart Estienne"/>
        </authorList>
    </citation>
    <scope>NUCLEOTIDE SEQUENCE [LARGE SCALE GENOMIC DNA]</scope>
    <source>
        <strain evidence="2 3">130c</strain>
    </source>
</reference>
<evidence type="ECO:0000256" key="1">
    <source>
        <dbReference type="SAM" id="MobiDB-lite"/>
    </source>
</evidence>
<feature type="compositionally biased region" description="Polar residues" evidence="1">
    <location>
        <begin position="186"/>
        <end position="203"/>
    </location>
</feature>
<dbReference type="AlphaFoldDB" id="A0A077ZRB9"/>
<evidence type="ECO:0000313" key="3">
    <source>
        <dbReference type="Proteomes" id="UP000039865"/>
    </source>
</evidence>
<organism evidence="2 3">
    <name type="scientific">Stylonychia lemnae</name>
    <name type="common">Ciliate</name>
    <dbReference type="NCBI Taxonomy" id="5949"/>
    <lineage>
        <taxon>Eukaryota</taxon>
        <taxon>Sar</taxon>
        <taxon>Alveolata</taxon>
        <taxon>Ciliophora</taxon>
        <taxon>Intramacronucleata</taxon>
        <taxon>Spirotrichea</taxon>
        <taxon>Stichotrichia</taxon>
        <taxon>Sporadotrichida</taxon>
        <taxon>Oxytrichidae</taxon>
        <taxon>Stylonychinae</taxon>
        <taxon>Stylonychia</taxon>
    </lineage>
</organism>
<dbReference type="Proteomes" id="UP000039865">
    <property type="component" value="Unassembled WGS sequence"/>
</dbReference>
<feature type="compositionally biased region" description="Basic and acidic residues" evidence="1">
    <location>
        <begin position="204"/>
        <end position="213"/>
    </location>
</feature>
<feature type="compositionally biased region" description="Polar residues" evidence="1">
    <location>
        <begin position="214"/>
        <end position="223"/>
    </location>
</feature>
<keyword evidence="3" id="KW-1185">Reference proteome</keyword>
<name>A0A077ZRB9_STYLE</name>
<sequence>MGNIINCCNTAVSQPSQLWSALSEEQSQLFLNQYEKQHQINLVNQLSIVNHAENLLNASNDSTKYEGRIDTSSSLQSWTRETSSRIIQKDRFESSINVFSGQLADSSKRVQWDRLYQEFNPLNTFGQTPFEHYEAITRQISGIINPRKTLLKSLQMNTQQGIYYNFMSSINENTQSLDQLRLNRGQSSITSRHSRQNSGQLKPQNKDYFKEENSTQSQESSIAMTTTNFKKQYTNKQEKRPLKDIFVVDFSFIKLKVICKMIMRQIG</sequence>
<gene>
    <name evidence="2" type="primary">Contig17472.g18583</name>
    <name evidence="2" type="ORF">STYLEM_835</name>
</gene>
<accession>A0A077ZRB9</accession>
<evidence type="ECO:0000313" key="2">
    <source>
        <dbReference type="EMBL" id="CDW71885.1"/>
    </source>
</evidence>
<proteinExistence type="predicted"/>
<feature type="region of interest" description="Disordered" evidence="1">
    <location>
        <begin position="186"/>
        <end position="223"/>
    </location>
</feature>